<dbReference type="PANTHER" id="PTHR25465:SF5">
    <property type="entry name" value="E3 UBIQUITIN_ISG15 LIGASE TRIM25-RELATED"/>
    <property type="match status" value="1"/>
</dbReference>
<dbReference type="SMART" id="SM00449">
    <property type="entry name" value="SPRY"/>
    <property type="match status" value="1"/>
</dbReference>
<dbReference type="GO" id="GO:0008270">
    <property type="term" value="F:zinc ion binding"/>
    <property type="evidence" value="ECO:0007669"/>
    <property type="project" value="UniProtKB-KW"/>
</dbReference>
<dbReference type="PROSITE" id="PS50188">
    <property type="entry name" value="B302_SPRY"/>
    <property type="match status" value="1"/>
</dbReference>
<dbReference type="InterPro" id="IPR003877">
    <property type="entry name" value="SPRY_dom"/>
</dbReference>
<evidence type="ECO:0000256" key="4">
    <source>
        <dbReference type="SAM" id="Coils"/>
    </source>
</evidence>
<proteinExistence type="predicted"/>
<feature type="coiled-coil region" evidence="4">
    <location>
        <begin position="58"/>
        <end position="99"/>
    </location>
</feature>
<dbReference type="SMART" id="SM00589">
    <property type="entry name" value="PRY"/>
    <property type="match status" value="1"/>
</dbReference>
<evidence type="ECO:0000256" key="1">
    <source>
        <dbReference type="ARBA" id="ARBA00022723"/>
    </source>
</evidence>
<dbReference type="InterPro" id="IPR003879">
    <property type="entry name" value="Butyrophylin_SPRY"/>
</dbReference>
<organism evidence="6 7">
    <name type="scientific">Denticeps clupeoides</name>
    <name type="common">denticle herring</name>
    <dbReference type="NCBI Taxonomy" id="299321"/>
    <lineage>
        <taxon>Eukaryota</taxon>
        <taxon>Metazoa</taxon>
        <taxon>Chordata</taxon>
        <taxon>Craniata</taxon>
        <taxon>Vertebrata</taxon>
        <taxon>Euteleostomi</taxon>
        <taxon>Actinopterygii</taxon>
        <taxon>Neopterygii</taxon>
        <taxon>Teleostei</taxon>
        <taxon>Clupei</taxon>
        <taxon>Clupeiformes</taxon>
        <taxon>Denticipitoidei</taxon>
        <taxon>Denticipitidae</taxon>
        <taxon>Denticeps</taxon>
    </lineage>
</organism>
<sequence length="416" mass="47374">MMDTDNDTAPSGDLEDKLTLTTTGLESHVLSEDLPIQPYPRSPKLLRKITEISGRLAQEQLSKNLHELKAERQKTEAHLESLKKRRANLTSNMEAMKQELKARFDDIHDALQRDEQTVLDSLEVDRRETSSKLTRVIKDWTQHLNQVQKNITNIQTALEKKEPQDLPEEFSSQKKPCTAEDNIKLNEDRFQKLLKTLQRISKDLQGQLQRKSFLLDSANVVIDRETSHKHVLVTRKGQSLCVSTELRPSQQQQHPLQFDKVYCALGTVAIAKGQHYWEVNVTCCPNWAVGVAYVSLQRKGNDKNAKLGRNCNSWCVELRDGNLTAWHNDRYVALTGSVGRKPPSIVGVIVNYEKGRVAFYDGGTMTLLHEFSATLNPVFNQAHHHFTEPLYPAIRFLKPQEAHVGPIHIEIANLQI</sequence>
<keyword evidence="2" id="KW-0863">Zinc-finger</keyword>
<evidence type="ECO:0000256" key="3">
    <source>
        <dbReference type="ARBA" id="ARBA00022833"/>
    </source>
</evidence>
<protein>
    <recommendedName>
        <fullName evidence="5">B30.2/SPRY domain-containing protein</fullName>
    </recommendedName>
</protein>
<dbReference type="InterPro" id="IPR006574">
    <property type="entry name" value="PRY"/>
</dbReference>
<reference evidence="6" key="3">
    <citation type="submission" date="2025-09" db="UniProtKB">
        <authorList>
            <consortium name="Ensembl"/>
        </authorList>
    </citation>
    <scope>IDENTIFICATION</scope>
</reference>
<dbReference type="PANTHER" id="PTHR25465">
    <property type="entry name" value="B-BOX DOMAIN CONTAINING"/>
    <property type="match status" value="1"/>
</dbReference>
<dbReference type="InterPro" id="IPR043136">
    <property type="entry name" value="B30.2/SPRY_sf"/>
</dbReference>
<dbReference type="GO" id="GO:0005737">
    <property type="term" value="C:cytoplasm"/>
    <property type="evidence" value="ECO:0007669"/>
    <property type="project" value="UniProtKB-ARBA"/>
</dbReference>
<keyword evidence="4" id="KW-0175">Coiled coil</keyword>
<dbReference type="AlphaFoldDB" id="A0AAY3ZZZ9"/>
<dbReference type="SUPFAM" id="SSF49899">
    <property type="entry name" value="Concanavalin A-like lectins/glucanases"/>
    <property type="match status" value="1"/>
</dbReference>
<dbReference type="InterPro" id="IPR051051">
    <property type="entry name" value="E3_ubiq-ligase_TRIM/RNF"/>
</dbReference>
<dbReference type="Gene3D" id="2.60.120.920">
    <property type="match status" value="1"/>
</dbReference>
<dbReference type="Ensembl" id="ENSDCDT00010002778.1">
    <property type="protein sequence ID" value="ENSDCDP00010002673.1"/>
    <property type="gene ID" value="ENSDCDG00010001282.1"/>
</dbReference>
<evidence type="ECO:0000313" key="7">
    <source>
        <dbReference type="Proteomes" id="UP000694580"/>
    </source>
</evidence>
<dbReference type="InterPro" id="IPR013320">
    <property type="entry name" value="ConA-like_dom_sf"/>
</dbReference>
<dbReference type="GeneTree" id="ENSGT00940000168370"/>
<gene>
    <name evidence="6" type="primary">si:dkey-219e21.4</name>
</gene>
<dbReference type="Proteomes" id="UP000694580">
    <property type="component" value="Chromosome 1"/>
</dbReference>
<reference evidence="6" key="2">
    <citation type="submission" date="2025-08" db="UniProtKB">
        <authorList>
            <consortium name="Ensembl"/>
        </authorList>
    </citation>
    <scope>IDENTIFICATION</scope>
</reference>
<evidence type="ECO:0000256" key="2">
    <source>
        <dbReference type="ARBA" id="ARBA00022771"/>
    </source>
</evidence>
<dbReference type="Pfam" id="PF00622">
    <property type="entry name" value="SPRY"/>
    <property type="match status" value="1"/>
</dbReference>
<feature type="domain" description="B30.2/SPRY" evidence="5">
    <location>
        <begin position="200"/>
        <end position="416"/>
    </location>
</feature>
<name>A0AAY3ZZZ9_9TELE</name>
<evidence type="ECO:0000259" key="5">
    <source>
        <dbReference type="PROSITE" id="PS50188"/>
    </source>
</evidence>
<accession>A0AAY3ZZZ9</accession>
<dbReference type="PRINTS" id="PR01407">
    <property type="entry name" value="BUTYPHLNCDUF"/>
</dbReference>
<dbReference type="InterPro" id="IPR001870">
    <property type="entry name" value="B30.2/SPRY"/>
</dbReference>
<keyword evidence="7" id="KW-1185">Reference proteome</keyword>
<reference evidence="6 7" key="1">
    <citation type="submission" date="2020-06" db="EMBL/GenBank/DDBJ databases">
        <authorList>
            <consortium name="Wellcome Sanger Institute Data Sharing"/>
        </authorList>
    </citation>
    <scope>NUCLEOTIDE SEQUENCE [LARGE SCALE GENOMIC DNA]</scope>
</reference>
<keyword evidence="1" id="KW-0479">Metal-binding</keyword>
<keyword evidence="3" id="KW-0862">Zinc</keyword>
<evidence type="ECO:0000313" key="6">
    <source>
        <dbReference type="Ensembl" id="ENSDCDP00010002673.1"/>
    </source>
</evidence>